<dbReference type="Proteomes" id="UP000029052">
    <property type="component" value="Unassembled WGS sequence"/>
</dbReference>
<dbReference type="Pfam" id="PF14657">
    <property type="entry name" value="Arm-DNA-bind_4"/>
    <property type="match status" value="1"/>
</dbReference>
<dbReference type="InterPro" id="IPR050808">
    <property type="entry name" value="Phage_Integrase"/>
</dbReference>
<dbReference type="PANTHER" id="PTHR30629">
    <property type="entry name" value="PROPHAGE INTEGRASE"/>
    <property type="match status" value="1"/>
</dbReference>
<evidence type="ECO:0000256" key="2">
    <source>
        <dbReference type="ARBA" id="ARBA00022908"/>
    </source>
</evidence>
<dbReference type="InterPro" id="IPR004107">
    <property type="entry name" value="Integrase_SAM-like_N"/>
</dbReference>
<feature type="domain" description="Tyr recombinase" evidence="5">
    <location>
        <begin position="176"/>
        <end position="379"/>
    </location>
</feature>
<keyword evidence="7" id="KW-1185">Reference proteome</keyword>
<dbReference type="GO" id="GO:0006310">
    <property type="term" value="P:DNA recombination"/>
    <property type="evidence" value="ECO:0007669"/>
    <property type="project" value="UniProtKB-KW"/>
</dbReference>
<dbReference type="PROSITE" id="PS51898">
    <property type="entry name" value="TYR_RECOMBINASE"/>
    <property type="match status" value="1"/>
</dbReference>
<dbReference type="InterPro" id="IPR028259">
    <property type="entry name" value="AP2-like_int_N"/>
</dbReference>
<organism evidence="6 7">
    <name type="scientific">Bifidobacterium magnum</name>
    <dbReference type="NCBI Taxonomy" id="1692"/>
    <lineage>
        <taxon>Bacteria</taxon>
        <taxon>Bacillati</taxon>
        <taxon>Actinomycetota</taxon>
        <taxon>Actinomycetes</taxon>
        <taxon>Bifidobacteriales</taxon>
        <taxon>Bifidobacteriaceae</taxon>
        <taxon>Bifidobacterium</taxon>
    </lineage>
</organism>
<dbReference type="SUPFAM" id="SSF56349">
    <property type="entry name" value="DNA breaking-rejoining enzymes"/>
    <property type="match status" value="1"/>
</dbReference>
<evidence type="ECO:0000313" key="7">
    <source>
        <dbReference type="Proteomes" id="UP000029052"/>
    </source>
</evidence>
<dbReference type="Pfam" id="PF14659">
    <property type="entry name" value="Phage_int_SAM_3"/>
    <property type="match status" value="1"/>
</dbReference>
<accession>A0A087BB63</accession>
<keyword evidence="4" id="KW-0233">DNA recombination</keyword>
<evidence type="ECO:0000256" key="1">
    <source>
        <dbReference type="ARBA" id="ARBA00008857"/>
    </source>
</evidence>
<proteinExistence type="inferred from homology"/>
<keyword evidence="3" id="KW-0238">DNA-binding</keyword>
<dbReference type="InterPro" id="IPR010998">
    <property type="entry name" value="Integrase_recombinase_N"/>
</dbReference>
<dbReference type="eggNOG" id="COG0582">
    <property type="taxonomic scope" value="Bacteria"/>
</dbReference>
<comment type="similarity">
    <text evidence="1">Belongs to the 'phage' integrase family.</text>
</comment>
<dbReference type="Gene3D" id="1.10.150.130">
    <property type="match status" value="1"/>
</dbReference>
<dbReference type="CDD" id="cd01189">
    <property type="entry name" value="INT_ICEBs1_C_like"/>
    <property type="match status" value="1"/>
</dbReference>
<reference evidence="6 7" key="1">
    <citation type="submission" date="2014-03" db="EMBL/GenBank/DDBJ databases">
        <title>Genomics of Bifidobacteria.</title>
        <authorList>
            <person name="Ventura M."/>
            <person name="Milani C."/>
            <person name="Lugli G.A."/>
        </authorList>
    </citation>
    <scope>NUCLEOTIDE SEQUENCE [LARGE SCALE GENOMIC DNA]</scope>
    <source>
        <strain evidence="6 7">LMG 11591</strain>
    </source>
</reference>
<evidence type="ECO:0000259" key="5">
    <source>
        <dbReference type="PROSITE" id="PS51898"/>
    </source>
</evidence>
<dbReference type="Gene3D" id="1.10.443.10">
    <property type="entry name" value="Intergrase catalytic core"/>
    <property type="match status" value="1"/>
</dbReference>
<keyword evidence="2" id="KW-0229">DNA integration</keyword>
<dbReference type="InterPro" id="IPR013762">
    <property type="entry name" value="Integrase-like_cat_sf"/>
</dbReference>
<dbReference type="GO" id="GO:0015074">
    <property type="term" value="P:DNA integration"/>
    <property type="evidence" value="ECO:0007669"/>
    <property type="project" value="UniProtKB-KW"/>
</dbReference>
<dbReference type="GO" id="GO:0003677">
    <property type="term" value="F:DNA binding"/>
    <property type="evidence" value="ECO:0007669"/>
    <property type="project" value="UniProtKB-KW"/>
</dbReference>
<gene>
    <name evidence="6" type="ORF">BMAGN_0214</name>
</gene>
<evidence type="ECO:0000256" key="4">
    <source>
        <dbReference type="ARBA" id="ARBA00023172"/>
    </source>
</evidence>
<dbReference type="STRING" id="1692.BMAGN_0214"/>
<dbReference type="EMBL" id="JGZB01000004">
    <property type="protein sequence ID" value="KFI68263.1"/>
    <property type="molecule type" value="Genomic_DNA"/>
</dbReference>
<sequence length="395" mass="43586">MASITSYTKKSGERAWLVKFRDKNDANRQIKKMGFRTKAEAKAYADEAENAVNHGTFVHPSKGKSVTVSTLAATWLKNKRGTSKRKYYDTLASTWHTHVEPAFGSRAVSSIMPSEIQTWVSAMSTGDEKRGIPARSASVVQRAATILKGVLDMAVADKIIKTSPYVHIVTPKKRHKARVYLTAEQLFALADATSREDEHLIILTLGLCGLRYGEARALRAKDIDYENGRFRITASMTRLASGELEVTTPKTGKPRTVPVPPQLLDALRKHCERKQPDDLVFTNKYGAPIQECSRANPRTWYARALKKAHVRTVHEDGTVTMEPVPSLTAHDLRHTAASLAVSNGANVKVLQRMLGHQSAAMTLDTYADLFDKDLDDLANNMGATISRVRGGGESD</sequence>
<dbReference type="AlphaFoldDB" id="A0A087BB63"/>
<dbReference type="RefSeq" id="WP_022860020.1">
    <property type="nucleotide sequence ID" value="NZ_JGZB01000004.1"/>
</dbReference>
<dbReference type="InterPro" id="IPR002104">
    <property type="entry name" value="Integrase_catalytic"/>
</dbReference>
<comment type="caution">
    <text evidence="6">The sequence shown here is derived from an EMBL/GenBank/DDBJ whole genome shotgun (WGS) entry which is preliminary data.</text>
</comment>
<evidence type="ECO:0000256" key="3">
    <source>
        <dbReference type="ARBA" id="ARBA00023125"/>
    </source>
</evidence>
<evidence type="ECO:0000313" key="6">
    <source>
        <dbReference type="EMBL" id="KFI68263.1"/>
    </source>
</evidence>
<dbReference type="PANTHER" id="PTHR30629:SF2">
    <property type="entry name" value="PROPHAGE INTEGRASE INTS-RELATED"/>
    <property type="match status" value="1"/>
</dbReference>
<dbReference type="InterPro" id="IPR011010">
    <property type="entry name" value="DNA_brk_join_enz"/>
</dbReference>
<name>A0A087BB63_9BIFI</name>
<dbReference type="Pfam" id="PF00589">
    <property type="entry name" value="Phage_integrase"/>
    <property type="match status" value="1"/>
</dbReference>
<protein>
    <submittedName>
        <fullName evidence="6">Phage integrase</fullName>
    </submittedName>
</protein>